<dbReference type="InterPro" id="IPR018660">
    <property type="entry name" value="MliC"/>
</dbReference>
<gene>
    <name evidence="7" type="ORF">J3492_04835</name>
</gene>
<dbReference type="RefSeq" id="WP_207990472.1">
    <property type="nucleotide sequence ID" value="NZ_JAGBKM010000006.1"/>
</dbReference>
<evidence type="ECO:0000256" key="2">
    <source>
        <dbReference type="ARBA" id="ARBA00023136"/>
    </source>
</evidence>
<evidence type="ECO:0000313" key="7">
    <source>
        <dbReference type="EMBL" id="MBO1530536.1"/>
    </source>
</evidence>
<evidence type="ECO:0000259" key="6">
    <source>
        <dbReference type="Pfam" id="PF09864"/>
    </source>
</evidence>
<keyword evidence="1 5" id="KW-0732">Signal</keyword>
<evidence type="ECO:0000256" key="5">
    <source>
        <dbReference type="SAM" id="SignalP"/>
    </source>
</evidence>
<protein>
    <submittedName>
        <fullName evidence="7">MliC family protein</fullName>
    </submittedName>
</protein>
<comment type="caution">
    <text evidence="7">The sequence shown here is derived from an EMBL/GenBank/DDBJ whole genome shotgun (WGS) entry which is preliminary data.</text>
</comment>
<dbReference type="SUPFAM" id="SSF141488">
    <property type="entry name" value="YdhA-like"/>
    <property type="match status" value="1"/>
</dbReference>
<keyword evidence="8" id="KW-1185">Reference proteome</keyword>
<keyword evidence="3" id="KW-0564">Palmitate</keyword>
<name>A0ABS3NMU9_9GAMM</name>
<organism evidence="7 8">
    <name type="scientific">Psychrobacter coccoides</name>
    <dbReference type="NCBI Taxonomy" id="2818440"/>
    <lineage>
        <taxon>Bacteria</taxon>
        <taxon>Pseudomonadati</taxon>
        <taxon>Pseudomonadota</taxon>
        <taxon>Gammaproteobacteria</taxon>
        <taxon>Moraxellales</taxon>
        <taxon>Moraxellaceae</taxon>
        <taxon>Psychrobacter</taxon>
    </lineage>
</organism>
<dbReference type="PROSITE" id="PS51257">
    <property type="entry name" value="PROKAR_LIPOPROTEIN"/>
    <property type="match status" value="1"/>
</dbReference>
<evidence type="ECO:0000256" key="3">
    <source>
        <dbReference type="ARBA" id="ARBA00023139"/>
    </source>
</evidence>
<proteinExistence type="predicted"/>
<feature type="chain" id="PRO_5047487042" evidence="5">
    <location>
        <begin position="22"/>
        <end position="121"/>
    </location>
</feature>
<evidence type="ECO:0000313" key="8">
    <source>
        <dbReference type="Proteomes" id="UP000664554"/>
    </source>
</evidence>
<feature type="signal peptide" evidence="5">
    <location>
        <begin position="1"/>
        <end position="21"/>
    </location>
</feature>
<dbReference type="Gene3D" id="2.40.128.200">
    <property type="match status" value="1"/>
</dbReference>
<dbReference type="InterPro" id="IPR036328">
    <property type="entry name" value="MliC_sf"/>
</dbReference>
<keyword evidence="4" id="KW-0449">Lipoprotein</keyword>
<evidence type="ECO:0000256" key="4">
    <source>
        <dbReference type="ARBA" id="ARBA00023288"/>
    </source>
</evidence>
<dbReference type="Proteomes" id="UP000664554">
    <property type="component" value="Unassembled WGS sequence"/>
</dbReference>
<sequence>MKKVLAITPIFLLLAACATNAPMNSSNSTQAQTFTCEDNAKVTAAYVSNGKLANLSLTLPRLGISQQKVSLRQAVSGSGTRYIKESSSKASYEWQTKANVGVLSIRSVNDRIYKVNCTLKK</sequence>
<reference evidence="7 8" key="1">
    <citation type="submission" date="2021-03" db="EMBL/GenBank/DDBJ databases">
        <authorList>
            <person name="Shang D.-D."/>
            <person name="Du Z.-J."/>
            <person name="Chen G.-J."/>
        </authorList>
    </citation>
    <scope>NUCLEOTIDE SEQUENCE [LARGE SCALE GENOMIC DNA]</scope>
    <source>
        <strain evidence="7 8">F1192</strain>
    </source>
</reference>
<keyword evidence="2" id="KW-0472">Membrane</keyword>
<accession>A0ABS3NMU9</accession>
<dbReference type="EMBL" id="JAGBKM010000006">
    <property type="protein sequence ID" value="MBO1530536.1"/>
    <property type="molecule type" value="Genomic_DNA"/>
</dbReference>
<evidence type="ECO:0000256" key="1">
    <source>
        <dbReference type="ARBA" id="ARBA00022729"/>
    </source>
</evidence>
<feature type="domain" description="C-type lysozyme inhibitor" evidence="6">
    <location>
        <begin position="34"/>
        <end position="107"/>
    </location>
</feature>
<dbReference type="Pfam" id="PF09864">
    <property type="entry name" value="MliC"/>
    <property type="match status" value="1"/>
</dbReference>